<dbReference type="Pfam" id="PF00293">
    <property type="entry name" value="NUDIX"/>
    <property type="match status" value="1"/>
</dbReference>
<sequence length="276" mass="30435">MCTFNLPNTKEEVPVHLTSDLAQEQLISFPAFKNWISTLQHSLSTQQNQSHAFHSAPYKLRSIEIQSVDFFGGKRIGFIKLKAEVSNDKGEKLPGSVFLRGGSVGMLLILQPDDVSSNSEDEKHVILTLQPRIPAGSLCLAELPAGMLDDVGTFAGGAAKEIEEETGLQVPAKELVNLTALALSSATSDNEEHLQQGVYLSPGGCDEFVPIFLWQKRVPREQMKEWQGKLTGLRDHGEKITLMLCPLKEVWRQGGRDAKVLAGWALYEGLRKEGKI</sequence>
<keyword evidence="5" id="KW-1185">Reference proteome</keyword>
<evidence type="ECO:0000259" key="3">
    <source>
        <dbReference type="Pfam" id="PF00293"/>
    </source>
</evidence>
<evidence type="ECO:0000256" key="2">
    <source>
        <dbReference type="ARBA" id="ARBA00022801"/>
    </source>
</evidence>
<dbReference type="GO" id="GO:0080042">
    <property type="term" value="F:ADP-glucose pyrophosphohydrolase activity"/>
    <property type="evidence" value="ECO:0007669"/>
    <property type="project" value="TreeGrafter"/>
</dbReference>
<dbReference type="Proteomes" id="UP000664534">
    <property type="component" value="Unassembled WGS sequence"/>
</dbReference>
<dbReference type="CDD" id="cd03424">
    <property type="entry name" value="NUDIX_ADPRase_Nudt5_UGPPase_Nudt14"/>
    <property type="match status" value="1"/>
</dbReference>
<dbReference type="SUPFAM" id="SSF55811">
    <property type="entry name" value="Nudix"/>
    <property type="match status" value="1"/>
</dbReference>
<dbReference type="Gene3D" id="3.90.79.10">
    <property type="entry name" value="Nucleoside Triphosphate Pyrophosphohydrolase"/>
    <property type="match status" value="1"/>
</dbReference>
<dbReference type="InterPro" id="IPR015797">
    <property type="entry name" value="NUDIX_hydrolase-like_dom_sf"/>
</dbReference>
<name>A0A8H3G8M0_9LECA</name>
<dbReference type="PANTHER" id="PTHR11839:SF18">
    <property type="entry name" value="NUDIX HYDROLASE DOMAIN-CONTAINING PROTEIN"/>
    <property type="match status" value="1"/>
</dbReference>
<gene>
    <name evidence="4" type="ORF">IMSHALPRED_000570</name>
</gene>
<protein>
    <recommendedName>
        <fullName evidence="3">Nudix hydrolase domain-containing protein</fullName>
    </recommendedName>
</protein>
<dbReference type="InterPro" id="IPR000086">
    <property type="entry name" value="NUDIX_hydrolase_dom"/>
</dbReference>
<organism evidence="4 5">
    <name type="scientific">Imshaugia aleurites</name>
    <dbReference type="NCBI Taxonomy" id="172621"/>
    <lineage>
        <taxon>Eukaryota</taxon>
        <taxon>Fungi</taxon>
        <taxon>Dikarya</taxon>
        <taxon>Ascomycota</taxon>
        <taxon>Pezizomycotina</taxon>
        <taxon>Lecanoromycetes</taxon>
        <taxon>OSLEUM clade</taxon>
        <taxon>Lecanoromycetidae</taxon>
        <taxon>Lecanorales</taxon>
        <taxon>Lecanorineae</taxon>
        <taxon>Parmeliaceae</taxon>
        <taxon>Imshaugia</taxon>
    </lineage>
</organism>
<proteinExistence type="predicted"/>
<evidence type="ECO:0000256" key="1">
    <source>
        <dbReference type="ARBA" id="ARBA00001946"/>
    </source>
</evidence>
<dbReference type="EMBL" id="CAJPDT010000103">
    <property type="protein sequence ID" value="CAF9937860.1"/>
    <property type="molecule type" value="Genomic_DNA"/>
</dbReference>
<dbReference type="AlphaFoldDB" id="A0A8H3G8M0"/>
<comment type="caution">
    <text evidence="4">The sequence shown here is derived from an EMBL/GenBank/DDBJ whole genome shotgun (WGS) entry which is preliminary data.</text>
</comment>
<dbReference type="FunFam" id="3.90.79.10:FF:000068">
    <property type="entry name" value="NUDIX family hydrolase, putative"/>
    <property type="match status" value="1"/>
</dbReference>
<comment type="cofactor">
    <cofactor evidence="1">
        <name>Mg(2+)</name>
        <dbReference type="ChEBI" id="CHEBI:18420"/>
    </cofactor>
</comment>
<dbReference type="OrthoDB" id="10249920at2759"/>
<dbReference type="PANTHER" id="PTHR11839">
    <property type="entry name" value="UDP/ADP-SUGAR PYROPHOSPHATASE"/>
    <property type="match status" value="1"/>
</dbReference>
<keyword evidence="2" id="KW-0378">Hydrolase</keyword>
<evidence type="ECO:0000313" key="5">
    <source>
        <dbReference type="Proteomes" id="UP000664534"/>
    </source>
</evidence>
<accession>A0A8H3G8M0</accession>
<feature type="domain" description="Nudix hydrolase" evidence="3">
    <location>
        <begin position="121"/>
        <end position="251"/>
    </location>
</feature>
<reference evidence="4" key="1">
    <citation type="submission" date="2021-03" db="EMBL/GenBank/DDBJ databases">
        <authorList>
            <person name="Tagirdzhanova G."/>
        </authorList>
    </citation>
    <scope>NUCLEOTIDE SEQUENCE</scope>
</reference>
<dbReference type="GO" id="GO:0006753">
    <property type="term" value="P:nucleoside phosphate metabolic process"/>
    <property type="evidence" value="ECO:0007669"/>
    <property type="project" value="TreeGrafter"/>
</dbReference>
<dbReference type="GO" id="GO:0019693">
    <property type="term" value="P:ribose phosphate metabolic process"/>
    <property type="evidence" value="ECO:0007669"/>
    <property type="project" value="TreeGrafter"/>
</dbReference>
<dbReference type="GO" id="GO:0080041">
    <property type="term" value="F:ADP-ribose pyrophosphohydrolase activity"/>
    <property type="evidence" value="ECO:0007669"/>
    <property type="project" value="TreeGrafter"/>
</dbReference>
<evidence type="ECO:0000313" key="4">
    <source>
        <dbReference type="EMBL" id="CAF9937860.1"/>
    </source>
</evidence>